<dbReference type="InterPro" id="IPR006640">
    <property type="entry name" value="SprT-like_domain"/>
</dbReference>
<organism evidence="6 7">
    <name type="scientific">Macrococcus hajekii</name>
    <dbReference type="NCBI Taxonomy" id="198482"/>
    <lineage>
        <taxon>Bacteria</taxon>
        <taxon>Bacillati</taxon>
        <taxon>Bacillota</taxon>
        <taxon>Bacilli</taxon>
        <taxon>Bacillales</taxon>
        <taxon>Staphylococcaceae</taxon>
        <taxon>Macrococcus</taxon>
    </lineage>
</organism>
<gene>
    <name evidence="6" type="ORF">ERX37_10300</name>
</gene>
<evidence type="ECO:0000313" key="7">
    <source>
        <dbReference type="Proteomes" id="UP000295328"/>
    </source>
</evidence>
<comment type="cofactor">
    <cofactor evidence="4">
        <name>Zn(2+)</name>
        <dbReference type="ChEBI" id="CHEBI:29105"/>
    </cofactor>
    <text evidence="4">Binds 1 zinc ion.</text>
</comment>
<evidence type="ECO:0000256" key="3">
    <source>
        <dbReference type="ARBA" id="ARBA00022833"/>
    </source>
</evidence>
<comment type="similarity">
    <text evidence="4">Belongs to the SprT family.</text>
</comment>
<dbReference type="SMART" id="SM00731">
    <property type="entry name" value="SprT"/>
    <property type="match status" value="1"/>
</dbReference>
<dbReference type="RefSeq" id="WP_133430597.1">
    <property type="nucleotide sequence ID" value="NZ_BMCC01000006.1"/>
</dbReference>
<dbReference type="GO" id="GO:0005737">
    <property type="term" value="C:cytoplasm"/>
    <property type="evidence" value="ECO:0007669"/>
    <property type="project" value="UniProtKB-SubCell"/>
</dbReference>
<proteinExistence type="inferred from homology"/>
<evidence type="ECO:0000259" key="5">
    <source>
        <dbReference type="SMART" id="SM00731"/>
    </source>
</evidence>
<dbReference type="Proteomes" id="UP000295328">
    <property type="component" value="Unassembled WGS sequence"/>
</dbReference>
<feature type="binding site" evidence="4">
    <location>
        <position position="67"/>
    </location>
    <ligand>
        <name>Zn(2+)</name>
        <dbReference type="ChEBI" id="CHEBI:29105"/>
    </ligand>
</feature>
<name>A0A4R6BHQ1_9STAP</name>
<keyword evidence="1 4" id="KW-0963">Cytoplasm</keyword>
<dbReference type="GO" id="GO:0008270">
    <property type="term" value="F:zinc ion binding"/>
    <property type="evidence" value="ECO:0007669"/>
    <property type="project" value="UniProtKB-UniRule"/>
</dbReference>
<reference evidence="6 7" key="1">
    <citation type="submission" date="2019-01" db="EMBL/GenBank/DDBJ databases">
        <title>Draft genome sequences of the type strains of six Macrococcus species.</title>
        <authorList>
            <person name="Mazhar S."/>
            <person name="Altermann E."/>
            <person name="Hill C."/>
            <person name="Mcauliffe O."/>
        </authorList>
    </citation>
    <scope>NUCLEOTIDE SEQUENCE [LARGE SCALE GENOMIC DNA]</scope>
    <source>
        <strain evidence="6 7">CCM4809</strain>
    </source>
</reference>
<keyword evidence="7" id="KW-1185">Reference proteome</keyword>
<comment type="subcellular location">
    <subcellularLocation>
        <location evidence="4">Cytoplasm</location>
    </subcellularLocation>
</comment>
<keyword evidence="2 4" id="KW-0479">Metal-binding</keyword>
<dbReference type="EMBL" id="SCWE01000006">
    <property type="protein sequence ID" value="TDM01065.1"/>
    <property type="molecule type" value="Genomic_DNA"/>
</dbReference>
<dbReference type="GO" id="GO:0006950">
    <property type="term" value="P:response to stress"/>
    <property type="evidence" value="ECO:0007669"/>
    <property type="project" value="UniProtKB-ARBA"/>
</dbReference>
<keyword evidence="3 4" id="KW-0862">Zinc</keyword>
<evidence type="ECO:0000256" key="1">
    <source>
        <dbReference type="ARBA" id="ARBA00022490"/>
    </source>
</evidence>
<dbReference type="InterPro" id="IPR035240">
    <property type="entry name" value="SprT_Zn_ribbon"/>
</dbReference>
<dbReference type="AlphaFoldDB" id="A0A4R6BHQ1"/>
<protein>
    <recommendedName>
        <fullName evidence="4">Protein SprT-like</fullName>
    </recommendedName>
</protein>
<feature type="binding site" evidence="4">
    <location>
        <position position="71"/>
    </location>
    <ligand>
        <name>Zn(2+)</name>
        <dbReference type="ChEBI" id="CHEBI:29105"/>
    </ligand>
</feature>
<sequence length="146" mass="17328">MNNKELQNLTEEISEEFFSRQFEHHAIFNNRLRSTGGRYILSTHNIEINPKQFEAYGQQAIINIIKHELCHYHLHLEGKGYKHQHLDFKHLSESVGAPRYCHPLPDPKRIRYKCKVCAQIYHRKRRIDIAKYRCGKCQGKLEIISS</sequence>
<evidence type="ECO:0000313" key="6">
    <source>
        <dbReference type="EMBL" id="TDM01065.1"/>
    </source>
</evidence>
<dbReference type="HAMAP" id="MF_00745">
    <property type="entry name" value="SprT_like"/>
    <property type="match status" value="1"/>
</dbReference>
<dbReference type="Pfam" id="PF10263">
    <property type="entry name" value="SprT-like"/>
    <property type="match status" value="1"/>
</dbReference>
<dbReference type="OrthoDB" id="9799909at2"/>
<dbReference type="NCBIfam" id="NF003339">
    <property type="entry name" value="PRK04351.1"/>
    <property type="match status" value="1"/>
</dbReference>
<dbReference type="InterPro" id="IPR023524">
    <property type="entry name" value="Uncharacterised_SprT-like"/>
</dbReference>
<dbReference type="Pfam" id="PF17283">
    <property type="entry name" value="Zn_ribbon_SprT"/>
    <property type="match status" value="1"/>
</dbReference>
<evidence type="ECO:0000256" key="2">
    <source>
        <dbReference type="ARBA" id="ARBA00022723"/>
    </source>
</evidence>
<evidence type="ECO:0000256" key="4">
    <source>
        <dbReference type="HAMAP-Rule" id="MF_00745"/>
    </source>
</evidence>
<feature type="domain" description="SprT-like" evidence="5">
    <location>
        <begin position="4"/>
        <end position="144"/>
    </location>
</feature>
<comment type="caution">
    <text evidence="6">The sequence shown here is derived from an EMBL/GenBank/DDBJ whole genome shotgun (WGS) entry which is preliminary data.</text>
</comment>
<accession>A0A4R6BHQ1</accession>
<feature type="active site" evidence="4">
    <location>
        <position position="68"/>
    </location>
</feature>